<dbReference type="InterPro" id="IPR009772">
    <property type="entry name" value="CDC123"/>
</dbReference>
<feature type="region of interest" description="Disordered" evidence="2">
    <location>
        <begin position="156"/>
        <end position="179"/>
    </location>
</feature>
<feature type="compositionally biased region" description="Low complexity" evidence="2">
    <location>
        <begin position="156"/>
        <end position="174"/>
    </location>
</feature>
<organism evidence="3 4">
    <name type="scientific">Mycena venus</name>
    <dbReference type="NCBI Taxonomy" id="2733690"/>
    <lineage>
        <taxon>Eukaryota</taxon>
        <taxon>Fungi</taxon>
        <taxon>Dikarya</taxon>
        <taxon>Basidiomycota</taxon>
        <taxon>Agaricomycotina</taxon>
        <taxon>Agaricomycetes</taxon>
        <taxon>Agaricomycetidae</taxon>
        <taxon>Agaricales</taxon>
        <taxon>Marasmiineae</taxon>
        <taxon>Mycenaceae</taxon>
        <taxon>Mycena</taxon>
    </lineage>
</organism>
<evidence type="ECO:0000313" key="3">
    <source>
        <dbReference type="EMBL" id="KAF7365264.1"/>
    </source>
</evidence>
<feature type="compositionally biased region" description="Acidic residues" evidence="2">
    <location>
        <begin position="61"/>
        <end position="83"/>
    </location>
</feature>
<dbReference type="Pfam" id="PF07065">
    <property type="entry name" value="D123"/>
    <property type="match status" value="2"/>
</dbReference>
<dbReference type="Proteomes" id="UP000620124">
    <property type="component" value="Unassembled WGS sequence"/>
</dbReference>
<reference evidence="3" key="1">
    <citation type="submission" date="2020-05" db="EMBL/GenBank/DDBJ databases">
        <title>Mycena genomes resolve the evolution of fungal bioluminescence.</title>
        <authorList>
            <person name="Tsai I.J."/>
        </authorList>
    </citation>
    <scope>NUCLEOTIDE SEQUENCE</scope>
    <source>
        <strain evidence="3">CCC161011</strain>
    </source>
</reference>
<protein>
    <recommendedName>
        <fullName evidence="5">Cell division cycle protein 123</fullName>
    </recommendedName>
</protein>
<dbReference type="EMBL" id="JACAZI010000003">
    <property type="protein sequence ID" value="KAF7365264.1"/>
    <property type="molecule type" value="Genomic_DNA"/>
</dbReference>
<accession>A0A8H6YU57</accession>
<dbReference type="PANTHER" id="PTHR15323">
    <property type="entry name" value="D123 PROTEIN"/>
    <property type="match status" value="1"/>
</dbReference>
<gene>
    <name evidence="3" type="ORF">MVEN_00398200</name>
</gene>
<sequence length="372" mass="41824">MSSPSAPFPSLTASDILRFQFSSWYPIFSALSIKSTVIRPLPQDFVEYLHDDAHGVFLPEGSDDVPAESTLSDDEGEDSDTEEEGHRRFAFPELDAQIRECIKTYGAVFPKLNFSSPKVVDFRSFTITAEAVMVRTHPGCSRNRLLVNARPPQTCTCSSSRPTSSRTTSQPSRSLRGCTALSGPDPHPYELELVLRKWYPVDRSRELRCFVRQNVLIGVSQRDTNYYDFLNDAPTRARIVSSVRAFWETNIKTKWEGPQDCVYFTPSICYSHRDLSRGHILDFNPYAPRTDPLLFSYDELHPLAHSSPSDADDAPELRVIDSRAHPAATSAAPAHQHNMIPFEALSMSSGRDIEEFAEAWKEGIVQSVVDED</sequence>
<dbReference type="OrthoDB" id="360540at2759"/>
<comment type="caution">
    <text evidence="3">The sequence shown here is derived from an EMBL/GenBank/DDBJ whole genome shotgun (WGS) entry which is preliminary data.</text>
</comment>
<feature type="region of interest" description="Disordered" evidence="2">
    <location>
        <begin position="59"/>
        <end position="87"/>
    </location>
</feature>
<evidence type="ECO:0000256" key="1">
    <source>
        <dbReference type="ARBA" id="ARBA00011047"/>
    </source>
</evidence>
<dbReference type="GO" id="GO:0005737">
    <property type="term" value="C:cytoplasm"/>
    <property type="evidence" value="ECO:0007669"/>
    <property type="project" value="TreeGrafter"/>
</dbReference>
<name>A0A8H6YU57_9AGAR</name>
<evidence type="ECO:0000313" key="4">
    <source>
        <dbReference type="Proteomes" id="UP000620124"/>
    </source>
</evidence>
<proteinExistence type="inferred from homology"/>
<comment type="similarity">
    <text evidence="1">Belongs to the CDC123 family.</text>
</comment>
<dbReference type="AlphaFoldDB" id="A0A8H6YU57"/>
<evidence type="ECO:0000256" key="2">
    <source>
        <dbReference type="SAM" id="MobiDB-lite"/>
    </source>
</evidence>
<evidence type="ECO:0008006" key="5">
    <source>
        <dbReference type="Google" id="ProtNLM"/>
    </source>
</evidence>
<keyword evidence="4" id="KW-1185">Reference proteome</keyword>
<dbReference type="PANTHER" id="PTHR15323:SF6">
    <property type="entry name" value="CELL DIVISION CYCLE PROTEIN 123 HOMOLOG"/>
    <property type="match status" value="1"/>
</dbReference>